<evidence type="ECO:0000256" key="19">
    <source>
        <dbReference type="PROSITE-ProRule" id="PRU10141"/>
    </source>
</evidence>
<dbReference type="GO" id="GO:0016301">
    <property type="term" value="F:kinase activity"/>
    <property type="evidence" value="ECO:0007669"/>
    <property type="project" value="UniProtKB-KW"/>
</dbReference>
<comment type="catalytic activity">
    <reaction evidence="17">
        <text>L-threonyl-[protein] + ATP = O-phospho-L-threonyl-[protein] + ADP + H(+)</text>
        <dbReference type="Rhea" id="RHEA:46608"/>
        <dbReference type="Rhea" id="RHEA-COMP:11060"/>
        <dbReference type="Rhea" id="RHEA-COMP:11605"/>
        <dbReference type="ChEBI" id="CHEBI:15378"/>
        <dbReference type="ChEBI" id="CHEBI:30013"/>
        <dbReference type="ChEBI" id="CHEBI:30616"/>
        <dbReference type="ChEBI" id="CHEBI:61977"/>
        <dbReference type="ChEBI" id="CHEBI:456216"/>
        <dbReference type="EC" id="2.7.11.1"/>
    </reaction>
    <physiologicalReaction direction="left-to-right" evidence="17">
        <dbReference type="Rhea" id="RHEA:46609"/>
    </physiologicalReaction>
</comment>
<feature type="region of interest" description="Disordered" evidence="21">
    <location>
        <begin position="302"/>
        <end position="325"/>
    </location>
</feature>
<dbReference type="Pfam" id="PF22949">
    <property type="entry name" value="HRI2_3H"/>
    <property type="match status" value="1"/>
</dbReference>
<keyword evidence="5" id="KW-0677">Repeat</keyword>
<dbReference type="PROSITE" id="PS50011">
    <property type="entry name" value="PROTEIN_KINASE_DOM"/>
    <property type="match status" value="1"/>
</dbReference>
<comment type="caution">
    <text evidence="23">The sequence shown here is derived from an EMBL/GenBank/DDBJ whole genome shotgun (WGS) entry which is preliminary data.</text>
</comment>
<keyword evidence="23" id="KW-0396">Initiation factor</keyword>
<evidence type="ECO:0000256" key="14">
    <source>
        <dbReference type="ARBA" id="ARBA00042456"/>
    </source>
</evidence>
<dbReference type="InterPro" id="IPR008271">
    <property type="entry name" value="Ser/Thr_kinase_AS"/>
</dbReference>
<keyword evidence="8 19" id="KW-0067">ATP-binding</keyword>
<evidence type="ECO:0000256" key="10">
    <source>
        <dbReference type="ARBA" id="ARBA00023157"/>
    </source>
</evidence>
<comment type="similarity">
    <text evidence="12">Belongs to the protein kinase superfamily. Ser/Thr protein kinase family. GCN2 subfamily.</text>
</comment>
<evidence type="ECO:0000256" key="13">
    <source>
        <dbReference type="ARBA" id="ARBA00040433"/>
    </source>
</evidence>
<feature type="compositionally biased region" description="Polar residues" evidence="21">
    <location>
        <begin position="311"/>
        <end position="322"/>
    </location>
</feature>
<evidence type="ECO:0000256" key="7">
    <source>
        <dbReference type="ARBA" id="ARBA00022777"/>
    </source>
</evidence>
<sequence length="664" mass="74613">MLKFGRTRSPLIGKGGARGISLIYGTQLAGRGSDHKLRLDFPEDDEVQFDTSDFPDECEVVMGTKKYPSMAELSAAIPNQLLLGSLLEHLCSFYEKDPQRSRVLFKEICHKMVAMDLISPYAFNDEFSTVRLQHNQAVAELLQAASRTLHPQELRLTEADSQSHTLRSKDRLFKAQTSRYLSEFEEIVKIGKGSYGKVFKVKNKLDGQFYAVKKVIIGKATRDDCVKVLREVKVLAGLQHANIVGYHTAWMEHVQPLLVTTSSSCFHKLPALEKPSKQEDVENSSSSIVFVNSSASADAKEALPKLDWPRDSSQGTSASRRVNGSLEEKHGLRGLSAHCRKGMVESEEVIPCVYIGSPRTEAFNADRSSDGSAHTDWGDWINNSSCTGSDSQLWSEQCPQKDRRVQRYSEVQFHLMLYMQMQLCEISLQDWILNRNTGPRENSATNGPYCLVDAERTISIFQQILKGVDYIHSRGVMHRDLKPRNIFLHGHDCHVRIGDFGLACRDMIIEDNEQLSPTTETSGSAHTSGVGTYVYAAPEQLEGSYYDSKSDMYSVGILALELFLPFGTEMERVKTLTALREGMIPGSFTQQWPVLTKHIKLLISKAPSCRPCAAQLLQSELFQHTEEVILNLQRKVEEQREEIVKLKEQISLLQKGQGQLDKTT</sequence>
<organism evidence="23 24">
    <name type="scientific">Huso huso</name>
    <name type="common">Beluga</name>
    <name type="synonym">Acipenser huso</name>
    <dbReference type="NCBI Taxonomy" id="61971"/>
    <lineage>
        <taxon>Eukaryota</taxon>
        <taxon>Metazoa</taxon>
        <taxon>Chordata</taxon>
        <taxon>Craniata</taxon>
        <taxon>Vertebrata</taxon>
        <taxon>Euteleostomi</taxon>
        <taxon>Actinopterygii</taxon>
        <taxon>Chondrostei</taxon>
        <taxon>Acipenseriformes</taxon>
        <taxon>Acipenseridae</taxon>
        <taxon>Huso</taxon>
    </lineage>
</organism>
<dbReference type="Proteomes" id="UP001369086">
    <property type="component" value="Unassembled WGS sequence"/>
</dbReference>
<reference evidence="23 24" key="1">
    <citation type="submission" date="2021-05" db="EMBL/GenBank/DDBJ databases">
        <authorList>
            <person name="Zahm M."/>
            <person name="Klopp C."/>
            <person name="Cabau C."/>
            <person name="Kuhl H."/>
            <person name="Suciu R."/>
            <person name="Ciorpac M."/>
            <person name="Holostenco D."/>
            <person name="Gessner J."/>
            <person name="Wuertz S."/>
            <person name="Hohne C."/>
            <person name="Stock M."/>
            <person name="Gislard M."/>
            <person name="Lluch J."/>
            <person name="Milhes M."/>
            <person name="Lampietro C."/>
            <person name="Lopez Roques C."/>
            <person name="Donnadieu C."/>
            <person name="Du K."/>
            <person name="Schartl M."/>
            <person name="Guiguen Y."/>
        </authorList>
    </citation>
    <scope>NUCLEOTIDE SEQUENCE [LARGE SCALE GENOMIC DNA]</scope>
    <source>
        <strain evidence="23">Hh-F2</strain>
        <tissue evidence="23">Blood</tissue>
    </source>
</reference>
<comment type="catalytic activity">
    <reaction evidence="18">
        <text>L-seryl-[protein] + ATP = O-phospho-L-seryl-[protein] + ADP + H(+)</text>
        <dbReference type="Rhea" id="RHEA:17989"/>
        <dbReference type="Rhea" id="RHEA-COMP:9863"/>
        <dbReference type="Rhea" id="RHEA-COMP:11604"/>
        <dbReference type="ChEBI" id="CHEBI:15378"/>
        <dbReference type="ChEBI" id="CHEBI:29999"/>
        <dbReference type="ChEBI" id="CHEBI:30616"/>
        <dbReference type="ChEBI" id="CHEBI:83421"/>
        <dbReference type="ChEBI" id="CHEBI:456216"/>
        <dbReference type="EC" id="2.7.11.1"/>
    </reaction>
    <physiologicalReaction direction="left-to-right" evidence="18">
        <dbReference type="Rhea" id="RHEA:17990"/>
    </physiologicalReaction>
</comment>
<gene>
    <name evidence="23" type="ORF">HHUSO_G24092</name>
</gene>
<dbReference type="InterPro" id="IPR000719">
    <property type="entry name" value="Prot_kinase_dom"/>
</dbReference>
<keyword evidence="2" id="KW-0723">Serine/threonine-protein kinase</keyword>
<evidence type="ECO:0000256" key="3">
    <source>
        <dbReference type="ARBA" id="ARBA00022553"/>
    </source>
</evidence>
<evidence type="ECO:0000256" key="16">
    <source>
        <dbReference type="ARBA" id="ARBA00046654"/>
    </source>
</evidence>
<dbReference type="InterPro" id="IPR050339">
    <property type="entry name" value="CC_SR_Kinase"/>
</dbReference>
<evidence type="ECO:0000256" key="2">
    <source>
        <dbReference type="ARBA" id="ARBA00022527"/>
    </source>
</evidence>
<dbReference type="PROSITE" id="PS00107">
    <property type="entry name" value="PROTEIN_KINASE_ATP"/>
    <property type="match status" value="1"/>
</dbReference>
<evidence type="ECO:0000256" key="1">
    <source>
        <dbReference type="ARBA" id="ARBA00012513"/>
    </source>
</evidence>
<evidence type="ECO:0000256" key="20">
    <source>
        <dbReference type="SAM" id="Coils"/>
    </source>
</evidence>
<proteinExistence type="inferred from homology"/>
<keyword evidence="6 19" id="KW-0547">Nucleotide-binding</keyword>
<evidence type="ECO:0000313" key="24">
    <source>
        <dbReference type="Proteomes" id="UP001369086"/>
    </source>
</evidence>
<evidence type="ECO:0000256" key="21">
    <source>
        <dbReference type="SAM" id="MobiDB-lite"/>
    </source>
</evidence>
<dbReference type="Gene3D" id="1.10.510.10">
    <property type="entry name" value="Transferase(Phosphotransferase) domain 1"/>
    <property type="match status" value="1"/>
</dbReference>
<keyword evidence="23" id="KW-0648">Protein biosynthesis</keyword>
<evidence type="ECO:0000256" key="6">
    <source>
        <dbReference type="ARBA" id="ARBA00022741"/>
    </source>
</evidence>
<accession>A0ABR0YUP3</accession>
<dbReference type="InterPro" id="IPR017441">
    <property type="entry name" value="Protein_kinase_ATP_BS"/>
</dbReference>
<comment type="subunit">
    <text evidence="16">Synthesized in an inactive form that binds to the N-terminal domain of CDC37. Has to be associated with a multiprotein complex containing Hsp90, CDC37 and PPP5C for maturation and activation by autophosphorylation. The phosphatase PPP5C modulates this activation. Homodimer; homodimerizes in presence of heme, forming a disulfide-linked inactive homodimer. Interacts with DELE1; binds both to full-length DELE1 and processed form of DELE1 (S-DELE1) in response to stress, leading to activate its protein kinase activity and trigger the integrated stress response (ISR).</text>
</comment>
<keyword evidence="4" id="KW-0808">Transferase</keyword>
<dbReference type="GO" id="GO:0003743">
    <property type="term" value="F:translation initiation factor activity"/>
    <property type="evidence" value="ECO:0007669"/>
    <property type="project" value="UniProtKB-KW"/>
</dbReference>
<evidence type="ECO:0000259" key="22">
    <source>
        <dbReference type="PROSITE" id="PS50011"/>
    </source>
</evidence>
<dbReference type="CDD" id="cd14049">
    <property type="entry name" value="STKc_EIF2AK1_HRI"/>
    <property type="match status" value="1"/>
</dbReference>
<dbReference type="SUPFAM" id="SSF56112">
    <property type="entry name" value="Protein kinase-like (PK-like)"/>
    <property type="match status" value="1"/>
</dbReference>
<keyword evidence="7 23" id="KW-0418">Kinase</keyword>
<evidence type="ECO:0000256" key="15">
    <source>
        <dbReference type="ARBA" id="ARBA00042914"/>
    </source>
</evidence>
<keyword evidence="10" id="KW-1015">Disulfide bond</keyword>
<name>A0ABR0YUP3_HUSHU</name>
<feature type="binding site" evidence="19">
    <location>
        <position position="219"/>
    </location>
    <ligand>
        <name>ATP</name>
        <dbReference type="ChEBI" id="CHEBI:30616"/>
    </ligand>
</feature>
<keyword evidence="24" id="KW-1185">Reference proteome</keyword>
<dbReference type="InterPro" id="IPR011009">
    <property type="entry name" value="Kinase-like_dom_sf"/>
</dbReference>
<feature type="domain" description="Protein kinase" evidence="22">
    <location>
        <begin position="184"/>
        <end position="622"/>
    </location>
</feature>
<evidence type="ECO:0000256" key="17">
    <source>
        <dbReference type="ARBA" id="ARBA00048659"/>
    </source>
</evidence>
<dbReference type="EMBL" id="JAHFZB010000023">
    <property type="protein sequence ID" value="KAK6476074.1"/>
    <property type="molecule type" value="Genomic_DNA"/>
</dbReference>
<keyword evidence="3" id="KW-0597">Phosphoprotein</keyword>
<evidence type="ECO:0000256" key="18">
    <source>
        <dbReference type="ARBA" id="ARBA00048977"/>
    </source>
</evidence>
<dbReference type="InterPro" id="IPR054521">
    <property type="entry name" value="HRI2_3H"/>
</dbReference>
<dbReference type="EC" id="2.7.11.1" evidence="1"/>
<dbReference type="Gene3D" id="3.30.200.20">
    <property type="entry name" value="Phosphorylase Kinase, domain 1"/>
    <property type="match status" value="1"/>
</dbReference>
<feature type="coiled-coil region" evidence="20">
    <location>
        <begin position="622"/>
        <end position="656"/>
    </location>
</feature>
<dbReference type="PROSITE" id="PS00108">
    <property type="entry name" value="PROTEIN_KINASE_ST"/>
    <property type="match status" value="1"/>
</dbReference>
<evidence type="ECO:0000256" key="11">
    <source>
        <dbReference type="ARBA" id="ARBA00023193"/>
    </source>
</evidence>
<evidence type="ECO:0000256" key="12">
    <source>
        <dbReference type="ARBA" id="ARBA00037982"/>
    </source>
</evidence>
<evidence type="ECO:0000313" key="23">
    <source>
        <dbReference type="EMBL" id="KAK6476074.1"/>
    </source>
</evidence>
<dbReference type="Pfam" id="PF00069">
    <property type="entry name" value="Pkinase"/>
    <property type="match status" value="2"/>
</dbReference>
<keyword evidence="11" id="KW-0652">Protein synthesis inhibitor</keyword>
<keyword evidence="20" id="KW-0175">Coiled coil</keyword>
<keyword evidence="9" id="KW-0832">Ubl conjugation</keyword>
<dbReference type="PANTHER" id="PTHR11042">
    <property type="entry name" value="EUKARYOTIC TRANSLATION INITIATION FACTOR 2-ALPHA KINASE EIF2-ALPHA KINASE -RELATED"/>
    <property type="match status" value="1"/>
</dbReference>
<evidence type="ECO:0000256" key="9">
    <source>
        <dbReference type="ARBA" id="ARBA00022843"/>
    </source>
</evidence>
<evidence type="ECO:0000256" key="5">
    <source>
        <dbReference type="ARBA" id="ARBA00022737"/>
    </source>
</evidence>
<dbReference type="PANTHER" id="PTHR11042:SF160">
    <property type="entry name" value="EUKARYOTIC TRANSLATION INITIATION FACTOR 2-ALPHA KINASE 1"/>
    <property type="match status" value="1"/>
</dbReference>
<evidence type="ECO:0000256" key="4">
    <source>
        <dbReference type="ARBA" id="ARBA00022679"/>
    </source>
</evidence>
<evidence type="ECO:0000256" key="8">
    <source>
        <dbReference type="ARBA" id="ARBA00022840"/>
    </source>
</evidence>
<protein>
    <recommendedName>
        <fullName evidence="13">Eukaryotic translation initiation factor 2-alpha kinase 1</fullName>
        <ecNumber evidence="1">2.7.11.1</ecNumber>
    </recommendedName>
    <alternativeName>
        <fullName evidence="15">Heme-regulated eukaryotic initiation factor eIF-2-alpha kinase</fullName>
    </alternativeName>
    <alternativeName>
        <fullName evidence="14">Hemin-sensitive initiation factor 2-alpha kinase</fullName>
    </alternativeName>
</protein>
<dbReference type="SMART" id="SM00220">
    <property type="entry name" value="S_TKc"/>
    <property type="match status" value="1"/>
</dbReference>